<sequence>MCIQFNNTYTKKMMQMIKSDKQLGLNFNQHTELYDILISKNNF</sequence>
<dbReference type="AlphaFoldDB" id="B1C3C8"/>
<evidence type="ECO:0000313" key="2">
    <source>
        <dbReference type="Proteomes" id="UP000004910"/>
    </source>
</evidence>
<comment type="caution">
    <text evidence="1">The sequence shown here is derived from an EMBL/GenBank/DDBJ whole genome shotgun (WGS) entry which is preliminary data.</text>
</comment>
<organism evidence="1 2">
    <name type="scientific">Thomasclavelia spiroformis DSM 1552</name>
    <dbReference type="NCBI Taxonomy" id="428126"/>
    <lineage>
        <taxon>Bacteria</taxon>
        <taxon>Bacillati</taxon>
        <taxon>Bacillota</taxon>
        <taxon>Erysipelotrichia</taxon>
        <taxon>Erysipelotrichales</taxon>
        <taxon>Coprobacillaceae</taxon>
        <taxon>Thomasclavelia</taxon>
    </lineage>
</organism>
<keyword evidence="2" id="KW-1185">Reference proteome</keyword>
<dbReference type="Proteomes" id="UP000004910">
    <property type="component" value="Unassembled WGS sequence"/>
</dbReference>
<name>B1C3C8_9FIRM</name>
<reference evidence="1" key="2">
    <citation type="submission" date="2014-06" db="EMBL/GenBank/DDBJ databases">
        <title>Draft genome sequence of Clostridium spiroforme (DSM 1552).</title>
        <authorList>
            <person name="Sudarsanam P."/>
            <person name="Ley R."/>
            <person name="Guruge J."/>
            <person name="Turnbaugh P.J."/>
            <person name="Mahowald M."/>
            <person name="Liep D."/>
            <person name="Gordon J."/>
        </authorList>
    </citation>
    <scope>NUCLEOTIDE SEQUENCE</scope>
    <source>
        <strain evidence="1">DSM 1552</strain>
    </source>
</reference>
<protein>
    <submittedName>
        <fullName evidence="1">Uncharacterized protein</fullName>
    </submittedName>
</protein>
<reference evidence="1" key="1">
    <citation type="submission" date="2008-02" db="EMBL/GenBank/DDBJ databases">
        <authorList>
            <person name="Fulton L."/>
            <person name="Clifton S."/>
            <person name="Fulton B."/>
            <person name="Xu J."/>
            <person name="Minx P."/>
            <person name="Pepin K.H."/>
            <person name="Johnson M."/>
            <person name="Thiruvilangam P."/>
            <person name="Bhonagiri V."/>
            <person name="Nash W.E."/>
            <person name="Mardis E.R."/>
            <person name="Wilson R.K."/>
        </authorList>
    </citation>
    <scope>NUCLEOTIDE SEQUENCE [LARGE SCALE GENOMIC DNA]</scope>
    <source>
        <strain evidence="1">DSM 1552</strain>
    </source>
</reference>
<dbReference type="EMBL" id="ABIK02000014">
    <property type="protein sequence ID" value="EDS74162.1"/>
    <property type="molecule type" value="Genomic_DNA"/>
</dbReference>
<accession>B1C3C8</accession>
<proteinExistence type="predicted"/>
<dbReference type="HOGENOM" id="CLU_3231925_0_0_9"/>
<gene>
    <name evidence="1" type="ORF">CLOSPI_01744</name>
</gene>
<evidence type="ECO:0000313" key="1">
    <source>
        <dbReference type="EMBL" id="EDS74162.1"/>
    </source>
</evidence>